<dbReference type="InterPro" id="IPR005146">
    <property type="entry name" value="B3/B4_tRNA-bd"/>
</dbReference>
<dbReference type="Pfam" id="PF03484">
    <property type="entry name" value="B5"/>
    <property type="match status" value="1"/>
</dbReference>
<evidence type="ECO:0000313" key="18">
    <source>
        <dbReference type="EMBL" id="KAF7493232.1"/>
    </source>
</evidence>
<dbReference type="NCBIfam" id="TIGR00471">
    <property type="entry name" value="pheT_arch"/>
    <property type="match status" value="1"/>
</dbReference>
<dbReference type="PANTHER" id="PTHR10947:SF0">
    <property type="entry name" value="PHENYLALANINE--TRNA LIGASE BETA SUBUNIT"/>
    <property type="match status" value="1"/>
</dbReference>
<dbReference type="InterPro" id="IPR004531">
    <property type="entry name" value="Phe-tRNA-synth_IIc_bsu_arc_euk"/>
</dbReference>
<dbReference type="SUPFAM" id="SSF56037">
    <property type="entry name" value="PheT/TilS domain"/>
    <property type="match status" value="1"/>
</dbReference>
<dbReference type="EnsemblMetazoa" id="SSS_6505s_mrna">
    <property type="protein sequence ID" value="KAF7493232.1"/>
    <property type="gene ID" value="SSS_6505"/>
</dbReference>
<dbReference type="OrthoDB" id="1698572at2759"/>
<dbReference type="InterPro" id="IPR045864">
    <property type="entry name" value="aa-tRNA-synth_II/BPL/LPL"/>
</dbReference>
<comment type="subcellular location">
    <subcellularLocation>
        <location evidence="2">Cytoplasm</location>
    </subcellularLocation>
</comment>
<evidence type="ECO:0000256" key="16">
    <source>
        <dbReference type="ARBA" id="ARBA00049255"/>
    </source>
</evidence>
<evidence type="ECO:0000256" key="14">
    <source>
        <dbReference type="ARBA" id="ARBA00023146"/>
    </source>
</evidence>
<comment type="catalytic activity">
    <reaction evidence="16">
        <text>tRNA(Phe) + L-phenylalanine + ATP = L-phenylalanyl-tRNA(Phe) + AMP + diphosphate + H(+)</text>
        <dbReference type="Rhea" id="RHEA:19413"/>
        <dbReference type="Rhea" id="RHEA-COMP:9668"/>
        <dbReference type="Rhea" id="RHEA-COMP:9699"/>
        <dbReference type="ChEBI" id="CHEBI:15378"/>
        <dbReference type="ChEBI" id="CHEBI:30616"/>
        <dbReference type="ChEBI" id="CHEBI:33019"/>
        <dbReference type="ChEBI" id="CHEBI:58095"/>
        <dbReference type="ChEBI" id="CHEBI:78442"/>
        <dbReference type="ChEBI" id="CHEBI:78531"/>
        <dbReference type="ChEBI" id="CHEBI:456215"/>
        <dbReference type="EC" id="6.1.1.20"/>
    </reaction>
</comment>
<dbReference type="PROSITE" id="PS51483">
    <property type="entry name" value="B5"/>
    <property type="match status" value="1"/>
</dbReference>
<feature type="domain" description="B5" evidence="17">
    <location>
        <begin position="305"/>
        <end position="381"/>
    </location>
</feature>
<dbReference type="AlphaFoldDB" id="A0A834RAS2"/>
<evidence type="ECO:0000313" key="20">
    <source>
        <dbReference type="Proteomes" id="UP000070412"/>
    </source>
</evidence>
<dbReference type="Gene3D" id="3.50.40.10">
    <property type="entry name" value="Phenylalanyl-trna Synthetase, Chain B, domain 3"/>
    <property type="match status" value="1"/>
</dbReference>
<sequence length="596" mass="68337">MPTITVNRDALFKRLGKRFSDEEFNDLCFDFGIELDEVTTEKQMKAKEAGATIDQKSDQNDEEIVYKIEISANRYDLLCLEGLARALNVFLQNCKIPKYSLQSTKEINELIVLPNTQKIRPFVVGAILRGIKFSKLSYDSFIELQDKLHQNICRKRTLVAIGTHDLDTIKGPFYYDAKQPEQIEFIPLKQTKKFNSKELLDYYSKNDEHLRPYVPIIKDSPVYPVIYDSNNVVLSLPPIINGEHSKITLNTTNILIECTATDIHKASIVLDTIVCMFAEYCSNPFEIEPIQVTQMNGSKEIFPKLKYRHESISLDYIKSNLGIDLDSDETCKVLQRMCLESKKLSDKKVDVLIPPTRQDILHACDILEDIGIGYGYNRIPIRLPQSFTIAEQFFLNKLTDQLRDEIARCGFTEIFTFSLCARDDIGEKMRNKESLERAVKIANPKTLDFQVARTSLIPGILKTIASNKKMPLPLKLFEISDIVLKDDKRDVGARNERYLSTVYYHKHSGFEIIHGLLDRIMQVLEHSVRSENNPNGYFIQAKDDPRFLKNRCAEIFLQNKPLGIMGILHPEVIQNFELNQACSALEISIQNIFTNA</sequence>
<dbReference type="GO" id="GO:0009328">
    <property type="term" value="C:phenylalanine-tRNA ligase complex"/>
    <property type="evidence" value="ECO:0007669"/>
    <property type="project" value="TreeGrafter"/>
</dbReference>
<organism evidence="18">
    <name type="scientific">Sarcoptes scabiei</name>
    <name type="common">Itch mite</name>
    <name type="synonym">Acarus scabiei</name>
    <dbReference type="NCBI Taxonomy" id="52283"/>
    <lineage>
        <taxon>Eukaryota</taxon>
        <taxon>Metazoa</taxon>
        <taxon>Ecdysozoa</taxon>
        <taxon>Arthropoda</taxon>
        <taxon>Chelicerata</taxon>
        <taxon>Arachnida</taxon>
        <taxon>Acari</taxon>
        <taxon>Acariformes</taxon>
        <taxon>Sarcoptiformes</taxon>
        <taxon>Astigmata</taxon>
        <taxon>Psoroptidia</taxon>
        <taxon>Sarcoptoidea</taxon>
        <taxon>Sarcoptidae</taxon>
        <taxon>Sarcoptinae</taxon>
        <taxon>Sarcoptes</taxon>
    </lineage>
</organism>
<dbReference type="Pfam" id="PF17759">
    <property type="entry name" value="tRNA_synthFbeta"/>
    <property type="match status" value="1"/>
</dbReference>
<dbReference type="GO" id="GO:0003723">
    <property type="term" value="F:RNA binding"/>
    <property type="evidence" value="ECO:0007669"/>
    <property type="project" value="InterPro"/>
</dbReference>
<dbReference type="PANTHER" id="PTHR10947">
    <property type="entry name" value="PHENYLALANYL-TRNA SYNTHETASE BETA CHAIN AND LEUCINE-RICH REPEAT-CONTAINING PROTEIN 47"/>
    <property type="match status" value="1"/>
</dbReference>
<dbReference type="CDD" id="cd00769">
    <property type="entry name" value="PheRS_beta_core"/>
    <property type="match status" value="1"/>
</dbReference>
<evidence type="ECO:0000256" key="9">
    <source>
        <dbReference type="ARBA" id="ARBA00022723"/>
    </source>
</evidence>
<evidence type="ECO:0000259" key="17">
    <source>
        <dbReference type="PROSITE" id="PS51483"/>
    </source>
</evidence>
<evidence type="ECO:0000256" key="6">
    <source>
        <dbReference type="ARBA" id="ARBA00017032"/>
    </source>
</evidence>
<evidence type="ECO:0000256" key="4">
    <source>
        <dbReference type="ARBA" id="ARBA00011209"/>
    </source>
</evidence>
<dbReference type="SUPFAM" id="SSF55681">
    <property type="entry name" value="Class II aaRS and biotin synthetases"/>
    <property type="match status" value="1"/>
</dbReference>
<keyword evidence="9" id="KW-0479">Metal-binding</keyword>
<dbReference type="GO" id="GO:0004826">
    <property type="term" value="F:phenylalanine-tRNA ligase activity"/>
    <property type="evidence" value="ECO:0007669"/>
    <property type="project" value="UniProtKB-EC"/>
</dbReference>
<dbReference type="InterPro" id="IPR041616">
    <property type="entry name" value="PheRS_beta_core"/>
</dbReference>
<evidence type="ECO:0000256" key="1">
    <source>
        <dbReference type="ARBA" id="ARBA00001946"/>
    </source>
</evidence>
<evidence type="ECO:0000256" key="15">
    <source>
        <dbReference type="ARBA" id="ARBA00033189"/>
    </source>
</evidence>
<reference evidence="20" key="1">
    <citation type="journal article" date="2020" name="PLoS Negl. Trop. Dis.">
        <title>High-quality nuclear genome for Sarcoptes scabiei-A critical resource for a neglected parasite.</title>
        <authorList>
            <person name="Korhonen P.K."/>
            <person name="Gasser R.B."/>
            <person name="Ma G."/>
            <person name="Wang T."/>
            <person name="Stroehlein A.J."/>
            <person name="Young N.D."/>
            <person name="Ang C.S."/>
            <person name="Fernando D.D."/>
            <person name="Lu H.C."/>
            <person name="Taylor S."/>
            <person name="Reynolds S.L."/>
            <person name="Mofiz E."/>
            <person name="Najaraj S.H."/>
            <person name="Gowda H."/>
            <person name="Madugundu A."/>
            <person name="Renuse S."/>
            <person name="Holt D."/>
            <person name="Pandey A."/>
            <person name="Papenfuss A.T."/>
            <person name="Fischer K."/>
        </authorList>
    </citation>
    <scope>NUCLEOTIDE SEQUENCE [LARGE SCALE GENOMIC DNA]</scope>
</reference>
<comment type="cofactor">
    <cofactor evidence="1">
        <name>Mg(2+)</name>
        <dbReference type="ChEBI" id="CHEBI:18420"/>
    </cofactor>
</comment>
<evidence type="ECO:0000256" key="13">
    <source>
        <dbReference type="ARBA" id="ARBA00022917"/>
    </source>
</evidence>
<dbReference type="GO" id="GO:0006432">
    <property type="term" value="P:phenylalanyl-tRNA aminoacylation"/>
    <property type="evidence" value="ECO:0007669"/>
    <property type="project" value="InterPro"/>
</dbReference>
<reference evidence="18" key="2">
    <citation type="submission" date="2020-01" db="EMBL/GenBank/DDBJ databases">
        <authorList>
            <person name="Korhonen P.K.K."/>
            <person name="Guangxu M.G."/>
            <person name="Wang T.W."/>
            <person name="Stroehlein A.J.S."/>
            <person name="Young N.D."/>
            <person name="Ang C.-S.A."/>
            <person name="Fernando D.W.F."/>
            <person name="Lu H.L."/>
            <person name="Taylor S.T."/>
            <person name="Ehtesham M.E.M."/>
            <person name="Najaraj S.H.N."/>
            <person name="Harsha G.H.G."/>
            <person name="Madugundu A.M."/>
            <person name="Renuse S.R."/>
            <person name="Holt D.H."/>
            <person name="Pandey A.P."/>
            <person name="Papenfuss A.P."/>
            <person name="Gasser R.B.G."/>
            <person name="Fischer K.F."/>
        </authorList>
    </citation>
    <scope>NUCLEOTIDE SEQUENCE</scope>
    <source>
        <strain evidence="18">SSS_KF_BRIS2020</strain>
    </source>
</reference>
<evidence type="ECO:0000256" key="8">
    <source>
        <dbReference type="ARBA" id="ARBA00022598"/>
    </source>
</evidence>
<dbReference type="Proteomes" id="UP000070412">
    <property type="component" value="Unassembled WGS sequence"/>
</dbReference>
<dbReference type="FunFam" id="3.30.56.10:FF:000005">
    <property type="entry name" value="Phenylalanine--tRNA ligase beta subunit"/>
    <property type="match status" value="1"/>
</dbReference>
<comment type="subunit">
    <text evidence="4">Tetramer of two alpha and two beta subunits.</text>
</comment>
<keyword evidence="8 18" id="KW-0436">Ligase</keyword>
<keyword evidence="12" id="KW-0460">Magnesium</keyword>
<evidence type="ECO:0000256" key="5">
    <source>
        <dbReference type="ARBA" id="ARBA00012814"/>
    </source>
</evidence>
<keyword evidence="14" id="KW-0030">Aminoacyl-tRNA synthetase</keyword>
<dbReference type="InterPro" id="IPR020825">
    <property type="entry name" value="Phe-tRNA_synthase-like_B3/B4"/>
</dbReference>
<dbReference type="GO" id="GO:0005524">
    <property type="term" value="F:ATP binding"/>
    <property type="evidence" value="ECO:0007669"/>
    <property type="project" value="UniProtKB-KW"/>
</dbReference>
<dbReference type="InterPro" id="IPR009061">
    <property type="entry name" value="DNA-bd_dom_put_sf"/>
</dbReference>
<dbReference type="EC" id="6.1.1.20" evidence="5"/>
<dbReference type="InterPro" id="IPR005147">
    <property type="entry name" value="tRNA_synthase_B5-dom"/>
</dbReference>
<evidence type="ECO:0000256" key="10">
    <source>
        <dbReference type="ARBA" id="ARBA00022741"/>
    </source>
</evidence>
<dbReference type="Gene3D" id="3.30.56.10">
    <property type="match status" value="2"/>
</dbReference>
<evidence type="ECO:0000256" key="2">
    <source>
        <dbReference type="ARBA" id="ARBA00004496"/>
    </source>
</evidence>
<evidence type="ECO:0000256" key="7">
    <source>
        <dbReference type="ARBA" id="ARBA00022490"/>
    </source>
</evidence>
<evidence type="ECO:0000313" key="19">
    <source>
        <dbReference type="EnsemblMetazoa" id="KAF7493232.1"/>
    </source>
</evidence>
<keyword evidence="20" id="KW-1185">Reference proteome</keyword>
<dbReference type="GO" id="GO:0000287">
    <property type="term" value="F:magnesium ion binding"/>
    <property type="evidence" value="ECO:0007669"/>
    <property type="project" value="InterPro"/>
</dbReference>
<evidence type="ECO:0000256" key="12">
    <source>
        <dbReference type="ARBA" id="ARBA00022842"/>
    </source>
</evidence>
<keyword evidence="10" id="KW-0547">Nucleotide-binding</keyword>
<evidence type="ECO:0000256" key="3">
    <source>
        <dbReference type="ARBA" id="ARBA00007438"/>
    </source>
</evidence>
<dbReference type="InterPro" id="IPR040659">
    <property type="entry name" value="PhetRS_B1"/>
</dbReference>
<dbReference type="SMART" id="SM00873">
    <property type="entry name" value="B3_4"/>
    <property type="match status" value="1"/>
</dbReference>
<keyword evidence="7" id="KW-0963">Cytoplasm</keyword>
<dbReference type="Gene3D" id="3.30.930.10">
    <property type="entry name" value="Bira Bifunctional Protein, Domain 2"/>
    <property type="match status" value="1"/>
</dbReference>
<dbReference type="EMBL" id="WVUK01000056">
    <property type="protein sequence ID" value="KAF7493232.1"/>
    <property type="molecule type" value="Genomic_DNA"/>
</dbReference>
<name>A0A834RAS2_SARSC</name>
<dbReference type="SUPFAM" id="SSF46955">
    <property type="entry name" value="Putative DNA-binding domain"/>
    <property type="match status" value="2"/>
</dbReference>
<protein>
    <recommendedName>
        <fullName evidence="6">Phenylalanine--tRNA ligase beta subunit</fullName>
        <ecNumber evidence="5">6.1.1.20</ecNumber>
    </recommendedName>
    <alternativeName>
        <fullName evidence="15">Phenylalanyl-tRNA synthetase beta subunit</fullName>
    </alternativeName>
</protein>
<dbReference type="FunFam" id="3.30.930.10:FF:000032">
    <property type="entry name" value="Phenylalanine--tRNA ligase beta subunit"/>
    <property type="match status" value="1"/>
</dbReference>
<dbReference type="Pfam" id="PF18262">
    <property type="entry name" value="PhetRS_B1"/>
    <property type="match status" value="1"/>
</dbReference>
<gene>
    <name evidence="18" type="ORF">SSS_6505</name>
</gene>
<keyword evidence="13" id="KW-0648">Protein biosynthesis</keyword>
<proteinExistence type="inferred from homology"/>
<reference evidence="19" key="3">
    <citation type="submission" date="2022-06" db="UniProtKB">
        <authorList>
            <consortium name="EnsemblMetazoa"/>
        </authorList>
    </citation>
    <scope>IDENTIFICATION</scope>
</reference>
<evidence type="ECO:0000256" key="11">
    <source>
        <dbReference type="ARBA" id="ARBA00022840"/>
    </source>
</evidence>
<dbReference type="InterPro" id="IPR045060">
    <property type="entry name" value="Phe-tRNA-ligase_IIc_bsu"/>
</dbReference>
<comment type="similarity">
    <text evidence="3">Belongs to the phenylalanyl-tRNA synthetase beta subunit family. Type 2 subfamily.</text>
</comment>
<dbReference type="SMART" id="SM00874">
    <property type="entry name" value="B5"/>
    <property type="match status" value="1"/>
</dbReference>
<dbReference type="Pfam" id="PF03483">
    <property type="entry name" value="B3_4"/>
    <property type="match status" value="1"/>
</dbReference>
<keyword evidence="11" id="KW-0067">ATP-binding</keyword>
<dbReference type="FunFam" id="3.50.40.10:FF:000002">
    <property type="entry name" value="phenylalanine--tRNA ligase beta subunit"/>
    <property type="match status" value="1"/>
</dbReference>
<accession>A0A834RAS2</accession>